<dbReference type="InterPro" id="IPR008309">
    <property type="entry name" value="YdbL"/>
</dbReference>
<feature type="chain" id="PRO_5045707140" evidence="1">
    <location>
        <begin position="22"/>
        <end position="118"/>
    </location>
</feature>
<evidence type="ECO:0000313" key="2">
    <source>
        <dbReference type="EMBL" id="GAA3907856.1"/>
    </source>
</evidence>
<keyword evidence="1" id="KW-0732">Signal</keyword>
<evidence type="ECO:0000313" key="3">
    <source>
        <dbReference type="Proteomes" id="UP001500827"/>
    </source>
</evidence>
<feature type="signal peptide" evidence="1">
    <location>
        <begin position="1"/>
        <end position="21"/>
    </location>
</feature>
<dbReference type="Proteomes" id="UP001500827">
    <property type="component" value="Unassembled WGS sequence"/>
</dbReference>
<name>A0ABP7LSM3_9SPHN</name>
<comment type="caution">
    <text evidence="2">The sequence shown here is derived from an EMBL/GenBank/DDBJ whole genome shotgun (WGS) entry which is preliminary data.</text>
</comment>
<keyword evidence="3" id="KW-1185">Reference proteome</keyword>
<gene>
    <name evidence="2" type="ORF">GCM10022276_27820</name>
</gene>
<accession>A0ABP7LSM3</accession>
<dbReference type="EMBL" id="BAABBM010000001">
    <property type="protein sequence ID" value="GAA3907856.1"/>
    <property type="molecule type" value="Genomic_DNA"/>
</dbReference>
<evidence type="ECO:0000256" key="1">
    <source>
        <dbReference type="SAM" id="SignalP"/>
    </source>
</evidence>
<organism evidence="2 3">
    <name type="scientific">Sphingomonas limnosediminicola</name>
    <dbReference type="NCBI Taxonomy" id="940133"/>
    <lineage>
        <taxon>Bacteria</taxon>
        <taxon>Pseudomonadati</taxon>
        <taxon>Pseudomonadota</taxon>
        <taxon>Alphaproteobacteria</taxon>
        <taxon>Sphingomonadales</taxon>
        <taxon>Sphingomonadaceae</taxon>
        <taxon>Sphingomonas</taxon>
    </lineage>
</organism>
<proteinExistence type="predicted"/>
<reference evidence="3" key="1">
    <citation type="journal article" date="2019" name="Int. J. Syst. Evol. Microbiol.">
        <title>The Global Catalogue of Microorganisms (GCM) 10K type strain sequencing project: providing services to taxonomists for standard genome sequencing and annotation.</title>
        <authorList>
            <consortium name="The Broad Institute Genomics Platform"/>
            <consortium name="The Broad Institute Genome Sequencing Center for Infectious Disease"/>
            <person name="Wu L."/>
            <person name="Ma J."/>
        </authorList>
    </citation>
    <scope>NUCLEOTIDE SEQUENCE [LARGE SCALE GENOMIC DNA]</scope>
    <source>
        <strain evidence="3">JCM 17543</strain>
    </source>
</reference>
<sequence length="118" mass="12129">MLLALLAVTAPVVAQTPAVNAARASGQVGERFDGYLGVAGSVSGAVRNQVATINIQRRSLYSNLAASRGVSPADVGITAGCQLLARVSVGEVYMLSQGGWRRRAAGQPVSVPVYCTGR</sequence>
<dbReference type="Pfam" id="PF07027">
    <property type="entry name" value="DUF1318"/>
    <property type="match status" value="1"/>
</dbReference>
<protein>
    <submittedName>
        <fullName evidence="2">YdbL family protein</fullName>
    </submittedName>
</protein>